<feature type="region of interest" description="Disordered" evidence="1">
    <location>
        <begin position="177"/>
        <end position="197"/>
    </location>
</feature>
<reference evidence="3" key="1">
    <citation type="submission" date="2019-05" db="EMBL/GenBank/DDBJ databases">
        <title>Complete Genome Sequence and Methylation Pattern of the Halophilic Archaeon Natrinema pallidum BOL6-1.</title>
        <authorList>
            <person name="DasSarma P."/>
            <person name="DasSarma B.P."/>
            <person name="DasSarma S.L."/>
            <person name="Martinez F.L."/>
            <person name="Guzman D."/>
            <person name="Roberts R.J."/>
            <person name="DasSarma S."/>
        </authorList>
    </citation>
    <scope>NUCLEOTIDE SEQUENCE [LARGE SCALE GENOMIC DNA]</scope>
    <source>
        <strain evidence="3">BOL6-1</strain>
    </source>
</reference>
<protein>
    <submittedName>
        <fullName evidence="2">Uncharacterized protein</fullName>
    </submittedName>
</protein>
<evidence type="ECO:0000313" key="3">
    <source>
        <dbReference type="Proteomes" id="UP000307562"/>
    </source>
</evidence>
<feature type="compositionally biased region" description="Basic and acidic residues" evidence="1">
    <location>
        <begin position="177"/>
        <end position="193"/>
    </location>
</feature>
<feature type="region of interest" description="Disordered" evidence="1">
    <location>
        <begin position="1"/>
        <end position="22"/>
    </location>
</feature>
<dbReference type="EMBL" id="CP040637">
    <property type="protein sequence ID" value="QCW04980.1"/>
    <property type="molecule type" value="Genomic_DNA"/>
</dbReference>
<dbReference type="Proteomes" id="UP000307562">
    <property type="component" value="Chromosome"/>
</dbReference>
<dbReference type="Pfam" id="PF25858">
    <property type="entry name" value="DUF7958"/>
    <property type="match status" value="1"/>
</dbReference>
<keyword evidence="3" id="KW-1185">Reference proteome</keyword>
<organism evidence="2 3">
    <name type="scientific">Natrinema pallidum</name>
    <dbReference type="NCBI Taxonomy" id="69527"/>
    <lineage>
        <taxon>Archaea</taxon>
        <taxon>Methanobacteriati</taxon>
        <taxon>Methanobacteriota</taxon>
        <taxon>Stenosarchaea group</taxon>
        <taxon>Halobacteria</taxon>
        <taxon>Halobacteriales</taxon>
        <taxon>Natrialbaceae</taxon>
        <taxon>Natrinema</taxon>
    </lineage>
</organism>
<proteinExistence type="predicted"/>
<evidence type="ECO:0000313" key="2">
    <source>
        <dbReference type="EMBL" id="QCW04980.1"/>
    </source>
</evidence>
<sequence>MEEYANDPAGRTPEETEHGNQARRFAKWHVYRERGYETLPRYKNPDAIVGAMLAVGATPPATVDEYFGEFIECLRLHDADRTAELPVDGIDPADIIAYRQDLYVEPDPLEQEPPMTDRFAEYFSDPAQTLENVFGDVDPSLEDLTALVQGEAELAVSLPEFEIEAVSDVHYLHGDRITAERTTGDGPHEREPDASLELLPLDPEVFDSTRELLFSHLGNQVRDCYLLMGCEPPSVFQQQGLGTVEGTRKQQMYNQYEEYYSTDSPVSSWKPGNG</sequence>
<name>A0A4P9TLR6_9EURY</name>
<dbReference type="AlphaFoldDB" id="A0A4P9TLR6"/>
<dbReference type="InterPro" id="IPR058264">
    <property type="entry name" value="DUF7958"/>
</dbReference>
<evidence type="ECO:0000256" key="1">
    <source>
        <dbReference type="SAM" id="MobiDB-lite"/>
    </source>
</evidence>
<accession>A0A4P9TLR6</accession>
<gene>
    <name evidence="2" type="ORF">FGF80_10435</name>
</gene>
<dbReference type="KEGG" id="npl:FGF80_10435"/>